<dbReference type="NCBIfam" id="TIGR00172">
    <property type="entry name" value="maf"/>
    <property type="match status" value="1"/>
</dbReference>
<protein>
    <recommendedName>
        <fullName evidence="4">Maf-like protein</fullName>
    </recommendedName>
</protein>
<accession>A0A381TK13</accession>
<dbReference type="InterPro" id="IPR029001">
    <property type="entry name" value="ITPase-like_fam"/>
</dbReference>
<evidence type="ECO:0008006" key="4">
    <source>
        <dbReference type="Google" id="ProtNLM"/>
    </source>
</evidence>
<sequence length="190" mass="21433">MNFILGSSSPRRLELLGYIGINPDKVVSPNIDENINKNESPLQYSKRISSEKIISLQKSFPKDILLTADTVAYCGRRLIDKTSNVDIAKKYLDLLSGRRHRISTSVCVKDTRGRILQRTVTTSISFKRLSKKEVDLYLDTKEWEGVAGSYRIQGYASSFIKSINGSYTNVVGLPLYETKNLLLSAGMHFY</sequence>
<dbReference type="Pfam" id="PF02545">
    <property type="entry name" value="Maf"/>
    <property type="match status" value="1"/>
</dbReference>
<dbReference type="EMBL" id="UINC01004546">
    <property type="protein sequence ID" value="SVA15117.1"/>
    <property type="molecule type" value="Genomic_DNA"/>
</dbReference>
<dbReference type="CDD" id="cd00555">
    <property type="entry name" value="Maf"/>
    <property type="match status" value="1"/>
</dbReference>
<dbReference type="InterPro" id="IPR003697">
    <property type="entry name" value="Maf-like"/>
</dbReference>
<dbReference type="GO" id="GO:0047429">
    <property type="term" value="F:nucleoside triphosphate diphosphatase activity"/>
    <property type="evidence" value="ECO:0007669"/>
    <property type="project" value="InterPro"/>
</dbReference>
<evidence type="ECO:0000313" key="3">
    <source>
        <dbReference type="EMBL" id="SVA15117.1"/>
    </source>
</evidence>
<reference evidence="3" key="1">
    <citation type="submission" date="2018-05" db="EMBL/GenBank/DDBJ databases">
        <authorList>
            <person name="Lanie J.A."/>
            <person name="Ng W.-L."/>
            <person name="Kazmierczak K.M."/>
            <person name="Andrzejewski T.M."/>
            <person name="Davidsen T.M."/>
            <person name="Wayne K.J."/>
            <person name="Tettelin H."/>
            <person name="Glass J.I."/>
            <person name="Rusch D."/>
            <person name="Podicherti R."/>
            <person name="Tsui H.-C.T."/>
            <person name="Winkler M.E."/>
        </authorList>
    </citation>
    <scope>NUCLEOTIDE SEQUENCE</scope>
</reference>
<keyword evidence="2" id="KW-0378">Hydrolase</keyword>
<dbReference type="SUPFAM" id="SSF52972">
    <property type="entry name" value="ITPase-like"/>
    <property type="match status" value="1"/>
</dbReference>
<proteinExistence type="inferred from homology"/>
<gene>
    <name evidence="3" type="ORF">METZ01_LOCUS67971</name>
</gene>
<name>A0A381TK13_9ZZZZ</name>
<evidence type="ECO:0000256" key="1">
    <source>
        <dbReference type="ARBA" id="ARBA00001968"/>
    </source>
</evidence>
<evidence type="ECO:0000256" key="2">
    <source>
        <dbReference type="ARBA" id="ARBA00022801"/>
    </source>
</evidence>
<comment type="cofactor">
    <cofactor evidence="1">
        <name>a divalent metal cation</name>
        <dbReference type="ChEBI" id="CHEBI:60240"/>
    </cofactor>
</comment>
<dbReference type="HAMAP" id="MF_00528">
    <property type="entry name" value="Maf"/>
    <property type="match status" value="1"/>
</dbReference>
<organism evidence="3">
    <name type="scientific">marine metagenome</name>
    <dbReference type="NCBI Taxonomy" id="408172"/>
    <lineage>
        <taxon>unclassified sequences</taxon>
        <taxon>metagenomes</taxon>
        <taxon>ecological metagenomes</taxon>
    </lineage>
</organism>
<dbReference type="PANTHER" id="PTHR43213">
    <property type="entry name" value="BIFUNCTIONAL DTTP/UTP PYROPHOSPHATASE/METHYLTRANSFERASE PROTEIN-RELATED"/>
    <property type="match status" value="1"/>
</dbReference>
<dbReference type="PANTHER" id="PTHR43213:SF5">
    <property type="entry name" value="BIFUNCTIONAL DTTP_UTP PYROPHOSPHATASE_METHYLTRANSFERASE PROTEIN-RELATED"/>
    <property type="match status" value="1"/>
</dbReference>
<dbReference type="Gene3D" id="3.90.950.10">
    <property type="match status" value="1"/>
</dbReference>
<dbReference type="AlphaFoldDB" id="A0A381TK13"/>
<dbReference type="PIRSF" id="PIRSF006305">
    <property type="entry name" value="Maf"/>
    <property type="match status" value="1"/>
</dbReference>